<dbReference type="InterPro" id="IPR036736">
    <property type="entry name" value="ACP-like_sf"/>
</dbReference>
<protein>
    <submittedName>
        <fullName evidence="5">Uncharacterized protein</fullName>
    </submittedName>
</protein>
<keyword evidence="2" id="KW-0597">Phosphoprotein</keyword>
<evidence type="ECO:0000313" key="6">
    <source>
        <dbReference type="Proteomes" id="UP000008370"/>
    </source>
</evidence>
<dbReference type="InterPro" id="IPR042099">
    <property type="entry name" value="ANL_N_sf"/>
</dbReference>
<feature type="domain" description="Ketoreductase" evidence="3">
    <location>
        <begin position="716"/>
        <end position="920"/>
    </location>
</feature>
<dbReference type="AlphaFoldDB" id="K5WMM7"/>
<dbReference type="GO" id="GO:0031177">
    <property type="term" value="F:phosphopantetheine binding"/>
    <property type="evidence" value="ECO:0007669"/>
    <property type="project" value="InterPro"/>
</dbReference>
<evidence type="ECO:0000256" key="2">
    <source>
        <dbReference type="ARBA" id="ARBA00022553"/>
    </source>
</evidence>
<dbReference type="PANTHER" id="PTHR43439:SF2">
    <property type="entry name" value="ENZYME, PUTATIVE (JCVI)-RELATED"/>
    <property type="match status" value="1"/>
</dbReference>
<dbReference type="SMART" id="SM00823">
    <property type="entry name" value="PKS_PP"/>
    <property type="match status" value="1"/>
</dbReference>
<dbReference type="Pfam" id="PF23562">
    <property type="entry name" value="AMP-binding_C_3"/>
    <property type="match status" value="1"/>
</dbReference>
<keyword evidence="1" id="KW-0596">Phosphopantetheine</keyword>
<evidence type="ECO:0000256" key="1">
    <source>
        <dbReference type="ARBA" id="ARBA00022450"/>
    </source>
</evidence>
<dbReference type="InParanoid" id="K5WMM7"/>
<dbReference type="GeneID" id="18908072"/>
<dbReference type="HOGENOM" id="CLU_002220_1_0_1"/>
<evidence type="ECO:0000313" key="5">
    <source>
        <dbReference type="EMBL" id="EKM51562.1"/>
    </source>
</evidence>
<dbReference type="OrthoDB" id="429813at2759"/>
<dbReference type="SMART" id="SM00822">
    <property type="entry name" value="PKS_KR"/>
    <property type="match status" value="1"/>
</dbReference>
<dbReference type="InterPro" id="IPR020845">
    <property type="entry name" value="AMP-binding_CS"/>
</dbReference>
<dbReference type="Pfam" id="PF07993">
    <property type="entry name" value="NAD_binding_4"/>
    <property type="match status" value="1"/>
</dbReference>
<gene>
    <name evidence="5" type="ORF">PHACADRAFT_127221</name>
</gene>
<dbReference type="PROSITE" id="PS00455">
    <property type="entry name" value="AMP_BINDING"/>
    <property type="match status" value="1"/>
</dbReference>
<dbReference type="SUPFAM" id="SSF47336">
    <property type="entry name" value="ACP-like"/>
    <property type="match status" value="1"/>
</dbReference>
<dbReference type="PANTHER" id="PTHR43439">
    <property type="entry name" value="PHENYLACETATE-COENZYME A LIGASE"/>
    <property type="match status" value="1"/>
</dbReference>
<feature type="domain" description="Polyketide synthase-like phosphopantetheine-binding" evidence="4">
    <location>
        <begin position="590"/>
        <end position="670"/>
    </location>
</feature>
<dbReference type="InterPro" id="IPR036291">
    <property type="entry name" value="NAD(P)-bd_dom_sf"/>
</dbReference>
<dbReference type="SUPFAM" id="SSF51735">
    <property type="entry name" value="NAD(P)-binding Rossmann-fold domains"/>
    <property type="match status" value="1"/>
</dbReference>
<proteinExistence type="predicted"/>
<dbReference type="InterPro" id="IPR057326">
    <property type="entry name" value="KR_dom"/>
</dbReference>
<dbReference type="RefSeq" id="XP_007399374.1">
    <property type="nucleotide sequence ID" value="XM_007399312.1"/>
</dbReference>
<dbReference type="Proteomes" id="UP000008370">
    <property type="component" value="Unassembled WGS sequence"/>
</dbReference>
<dbReference type="SUPFAM" id="SSF56801">
    <property type="entry name" value="Acetyl-CoA synthetase-like"/>
    <property type="match status" value="1"/>
</dbReference>
<dbReference type="InterPro" id="IPR000873">
    <property type="entry name" value="AMP-dep_synth/lig_dom"/>
</dbReference>
<dbReference type="InterPro" id="IPR051414">
    <property type="entry name" value="Adenylate-forming_Reductase"/>
</dbReference>
<dbReference type="InterPro" id="IPR020806">
    <property type="entry name" value="PKS_PP-bd"/>
</dbReference>
<dbReference type="Gene3D" id="1.10.1200.10">
    <property type="entry name" value="ACP-like"/>
    <property type="match status" value="1"/>
</dbReference>
<dbReference type="InterPro" id="IPR013120">
    <property type="entry name" value="FAR_NAD-bd"/>
</dbReference>
<dbReference type="Gene3D" id="3.40.50.720">
    <property type="entry name" value="NAD(P)-binding Rossmann-like Domain"/>
    <property type="match status" value="1"/>
</dbReference>
<dbReference type="Gene3D" id="3.40.50.12780">
    <property type="entry name" value="N-terminal domain of ligase-like"/>
    <property type="match status" value="1"/>
</dbReference>
<evidence type="ECO:0000259" key="3">
    <source>
        <dbReference type="SMART" id="SM00822"/>
    </source>
</evidence>
<accession>K5WMM7</accession>
<reference evidence="5 6" key="1">
    <citation type="journal article" date="2012" name="BMC Genomics">
        <title>Comparative genomics of the white-rot fungi, Phanerochaete carnosa and P. chrysosporium, to elucidate the genetic basis of the distinct wood types they colonize.</title>
        <authorList>
            <person name="Suzuki H."/>
            <person name="MacDonald J."/>
            <person name="Syed K."/>
            <person name="Salamov A."/>
            <person name="Hori C."/>
            <person name="Aerts A."/>
            <person name="Henrissat B."/>
            <person name="Wiebenga A."/>
            <person name="vanKuyk P.A."/>
            <person name="Barry K."/>
            <person name="Lindquist E."/>
            <person name="LaButti K."/>
            <person name="Lapidus A."/>
            <person name="Lucas S."/>
            <person name="Coutinho P."/>
            <person name="Gong Y."/>
            <person name="Samejima M."/>
            <person name="Mahadevan R."/>
            <person name="Abou-Zaid M."/>
            <person name="de Vries R.P."/>
            <person name="Igarashi K."/>
            <person name="Yadav J.S."/>
            <person name="Grigoriev I.V."/>
            <person name="Master E.R."/>
        </authorList>
    </citation>
    <scope>NUCLEOTIDE SEQUENCE [LARGE SCALE GENOMIC DNA]</scope>
    <source>
        <strain evidence="5 6">HHB-10118-sp</strain>
    </source>
</reference>
<dbReference type="Pfam" id="PF00501">
    <property type="entry name" value="AMP-binding"/>
    <property type="match status" value="1"/>
</dbReference>
<keyword evidence="6" id="KW-1185">Reference proteome</keyword>
<dbReference type="STRING" id="650164.K5WMM7"/>
<evidence type="ECO:0000259" key="4">
    <source>
        <dbReference type="SMART" id="SM00823"/>
    </source>
</evidence>
<name>K5WMM7_PHACS</name>
<organism evidence="5 6">
    <name type="scientific">Phanerochaete carnosa (strain HHB-10118-sp)</name>
    <name type="common">White-rot fungus</name>
    <name type="synonym">Peniophora carnosa</name>
    <dbReference type="NCBI Taxonomy" id="650164"/>
    <lineage>
        <taxon>Eukaryota</taxon>
        <taxon>Fungi</taxon>
        <taxon>Dikarya</taxon>
        <taxon>Basidiomycota</taxon>
        <taxon>Agaricomycotina</taxon>
        <taxon>Agaricomycetes</taxon>
        <taxon>Polyporales</taxon>
        <taxon>Phanerochaetaceae</taxon>
        <taxon>Phanerochaete</taxon>
    </lineage>
</organism>
<dbReference type="KEGG" id="pco:PHACADRAFT_127221"/>
<dbReference type="EMBL" id="JH930476">
    <property type="protein sequence ID" value="EKM51562.1"/>
    <property type="molecule type" value="Genomic_DNA"/>
</dbReference>
<sequence length="1083" mass="117990">MSQAIIPPTDGTLPTLIDFLDFNAKYNAERPYFIFPSRSNPTKLTSLSFSEVAQASHRAAHILRPNKQGNNGDVIAVLLHTDTILYATVVLGILRAGLVPYAISPRNSAQAVCHLLDATSCRRIISQASMSTLVSHIRVDRDAKDRPLDVHEMPALSTLYPTLGDPIEHDNASFQPYPSSGTPADIHSLALCYLHSSGSTGFPKSIFLSHGFVLGWANLTDLFAGARLRRLRYASMALPSFHALGMMQHLFYPLTSGEGTVVYTPQYPAAPTVAHPQSMYELAKLSKCSAISLVPSVLEALSRSEEIVQFLSTLSLVSFGGGPLSQTVGDRLVAAGVPLRPTYGATEIAGPIKIWPEPITPDRLPPITPNEDWAWFEWTSEAKTRMEPQGDGTCELVILIAVQDHNHFPMAVYNVQGEKAYATSDLFEPHPSKEGLWRIVGRKDDVITLSTGEKIVPLPQENHIRTCPMVMGCLMFGRAREQAGLLVELAKEHTFDPSDEVALIQFRNKLWPVVEEANAVAPAFAKIFKDMIIVTDPSKPLPRAGKGTIQRKAAISLYTDEINKLYEAVAESTTVGDMALPESWNDGSLVHWLSMQAASVNNGREPSLEIDLFQQGFDSLSATFFRNRIISTLRAFGEPHLTQAAQSISPNLIFEYPTIRGLASFLSRLVDTASDERSQAASPGVAVAEIEALVRRYTSDLPRAKANASVGPQGAPVVLLTGSTGNIGSHILVSLLADDRIACVYTLNRSSTSPPIERLKTAFSERALPVDILDSPKLSAFVGDITQSKFNLDSIMLASITHIIHNAWTVNFNLSLQSYEDQIAGVRWLVDVCANADHPIKLLCTSSVGSTSLWGPSLGPVPERPLSDPAAATSNGYAASKYVVEQIMDGAAANGLSAMVVRMGQACGSKATGAWGTTEWIPIMIKSSVSLGCFPEMTGLVSWVPLDAIGSAYIDWVVSDDKMPLLVNVVHPRPASWDVVLRGIKTELGRDLPVIPLDVWIAKLDIQSSAATTEDLARVPALKLMGFFRRLAAARWDGGGRVDGLLFATDELQCSSPTMRELQPLSEDHARMWVRYWKARQYL</sequence>